<keyword evidence="3" id="KW-1185">Reference proteome</keyword>
<feature type="coiled-coil region" evidence="1">
    <location>
        <begin position="53"/>
        <end position="80"/>
    </location>
</feature>
<accession>L2GKJ5</accession>
<gene>
    <name evidence="2" type="ORF">VICG_01833</name>
</gene>
<feature type="coiled-coil region" evidence="1">
    <location>
        <begin position="404"/>
        <end position="431"/>
    </location>
</feature>
<dbReference type="GeneID" id="19882543"/>
<organism evidence="2 3">
    <name type="scientific">Vittaforma corneae (strain ATCC 50505)</name>
    <name type="common">Microsporidian parasite</name>
    <name type="synonym">Nosema corneum</name>
    <dbReference type="NCBI Taxonomy" id="993615"/>
    <lineage>
        <taxon>Eukaryota</taxon>
        <taxon>Fungi</taxon>
        <taxon>Fungi incertae sedis</taxon>
        <taxon>Microsporidia</taxon>
        <taxon>Nosematidae</taxon>
        <taxon>Vittaforma</taxon>
    </lineage>
</organism>
<dbReference type="RefSeq" id="XP_007605278.1">
    <property type="nucleotide sequence ID" value="XM_007605216.1"/>
</dbReference>
<dbReference type="VEuPathDB" id="MicrosporidiaDB:VICG_01833"/>
<feature type="coiled-coil region" evidence="1">
    <location>
        <begin position="181"/>
        <end position="246"/>
    </location>
</feature>
<keyword evidence="1" id="KW-0175">Coiled coil</keyword>
<proteinExistence type="predicted"/>
<feature type="coiled-coil region" evidence="1">
    <location>
        <begin position="456"/>
        <end position="531"/>
    </location>
</feature>
<evidence type="ECO:0000313" key="2">
    <source>
        <dbReference type="EMBL" id="ELA41134.1"/>
    </source>
</evidence>
<name>L2GKJ5_VITCO</name>
<protein>
    <submittedName>
        <fullName evidence="2">Uncharacterized protein</fullName>
    </submittedName>
</protein>
<dbReference type="EMBL" id="JH370149">
    <property type="protein sequence ID" value="ELA41134.1"/>
    <property type="molecule type" value="Genomic_DNA"/>
</dbReference>
<dbReference type="Proteomes" id="UP000011082">
    <property type="component" value="Unassembled WGS sequence"/>
</dbReference>
<dbReference type="InParanoid" id="L2GKJ5"/>
<dbReference type="HOGENOM" id="CLU_464775_0_0_1"/>
<reference evidence="3" key="1">
    <citation type="submission" date="2011-05" db="EMBL/GenBank/DDBJ databases">
        <title>The genome sequence of Vittaforma corneae strain ATCC 50505.</title>
        <authorList>
            <consortium name="The Broad Institute Genome Sequencing Platform"/>
            <person name="Cuomo C."/>
            <person name="Didier E."/>
            <person name="Bowers L."/>
            <person name="Young S.K."/>
            <person name="Zeng Q."/>
            <person name="Gargeya S."/>
            <person name="Fitzgerald M."/>
            <person name="Haas B."/>
            <person name="Abouelleil A."/>
            <person name="Alvarado L."/>
            <person name="Arachchi H.M."/>
            <person name="Berlin A."/>
            <person name="Chapman S.B."/>
            <person name="Gearin G."/>
            <person name="Goldberg J."/>
            <person name="Griggs A."/>
            <person name="Gujja S."/>
            <person name="Hansen M."/>
            <person name="Heiman D."/>
            <person name="Howarth C."/>
            <person name="Larimer J."/>
            <person name="Lui A."/>
            <person name="MacDonald P.J.P."/>
            <person name="McCowen C."/>
            <person name="Montmayeur A."/>
            <person name="Murphy C."/>
            <person name="Neiman D."/>
            <person name="Pearson M."/>
            <person name="Priest M."/>
            <person name="Roberts A."/>
            <person name="Saif S."/>
            <person name="Shea T."/>
            <person name="Sisk P."/>
            <person name="Stolte C."/>
            <person name="Sykes S."/>
            <person name="Wortman J."/>
            <person name="Nusbaum C."/>
            <person name="Birren B."/>
        </authorList>
    </citation>
    <scope>NUCLEOTIDE SEQUENCE [LARGE SCALE GENOMIC DNA]</scope>
    <source>
        <strain evidence="3">ATCC 50505</strain>
    </source>
</reference>
<dbReference type="Gene3D" id="1.10.287.1490">
    <property type="match status" value="1"/>
</dbReference>
<sequence length="587" mass="67896">MSATMTASIGISAWLSPVEIDSMPEPTRSKVNSILNDYHLTVVNLQSDISFKISFYEKTIEDLKGKLREETQKCLELEMTNLKHKTLINEYSTSRSDPKTVNHSTKHCGGRHAAILRRKIHFLTEKAKQMELKEQSLNAQVNFLTENYDKDSKELCTIVGEYLTEISLLRQQIESSSYESLNKIKKELEILRTNEREYQAHIYEKTKEIHGLYSEVVSLKSKCDVLEEYRVRYKNLNEEFMRISGELSESRMRNAEMKVIRDCVMEGVSEFSKNVQILMHNSIRILPKNSTGEGENAAEGNMRQIKSTILTIRHVLEAIKENKVEIEGLFRNLMWTCEEQNKKILDQSKLIDKYNSTSEEASNNIFVDQIDLLKMENEALKTRIGSIKPASDLLSENESVLRQNRVLISDIEKMRDEIDRLNSRLAEARSEPKSDKDAKDSIGKENSAIGKLRLTIDKLNEKVIAAESTIKNLEGQIKMYKEDVNNLEDENYHLLESINNANNTANTEAYIKDLESQLSRYKSDVRSIEGRFLQYKELYESFNIEESMRRAKIMKENISKKNALIGKMSVLIEMYRKTIEIYSMPRN</sequence>
<feature type="coiled-coil region" evidence="1">
    <location>
        <begin position="113"/>
        <end position="147"/>
    </location>
</feature>
<dbReference type="AlphaFoldDB" id="L2GKJ5"/>
<evidence type="ECO:0000256" key="1">
    <source>
        <dbReference type="SAM" id="Coils"/>
    </source>
</evidence>
<evidence type="ECO:0000313" key="3">
    <source>
        <dbReference type="Proteomes" id="UP000011082"/>
    </source>
</evidence>